<dbReference type="GO" id="GO:0006281">
    <property type="term" value="P:DNA repair"/>
    <property type="evidence" value="ECO:0007669"/>
    <property type="project" value="InterPro"/>
</dbReference>
<reference evidence="4 5" key="1">
    <citation type="journal article" date="2014" name="Int. J. Syst. Evol. Microbiol.">
        <title>Ramlibacter solisilvae sp. nov., isolated from forest soil, and emended description of the genus Ramlibacter.</title>
        <authorList>
            <person name="Lee H.J."/>
            <person name="Lee S.H."/>
            <person name="Lee S.S."/>
            <person name="Lee J.S."/>
            <person name="Kim Y."/>
            <person name="Kim S.C."/>
            <person name="Jeon C.O."/>
        </authorList>
    </citation>
    <scope>NUCLEOTIDE SEQUENCE [LARGE SCALE GENOMIC DNA]</scope>
    <source>
        <strain evidence="4 5">5-10</strain>
    </source>
</reference>
<dbReference type="InterPro" id="IPR003583">
    <property type="entry name" value="Hlx-hairpin-Hlx_DNA-bd_motif"/>
</dbReference>
<dbReference type="SUPFAM" id="SSF47781">
    <property type="entry name" value="RuvA domain 2-like"/>
    <property type="match status" value="1"/>
</dbReference>
<accession>A0A127JX90</accession>
<gene>
    <name evidence="4" type="ORF">UC35_18680</name>
</gene>
<evidence type="ECO:0000313" key="4">
    <source>
        <dbReference type="EMBL" id="AMO24493.1"/>
    </source>
</evidence>
<feature type="chain" id="PRO_5007449615" description="Helix-hairpin-helix DNA-binding motif class 1 domain-containing protein" evidence="2">
    <location>
        <begin position="20"/>
        <end position="140"/>
    </location>
</feature>
<keyword evidence="2" id="KW-0732">Signal</keyword>
<dbReference type="PANTHER" id="PTHR21180:SF32">
    <property type="entry name" value="ENDONUCLEASE_EXONUCLEASE_PHOSPHATASE FAMILY DOMAIN-CONTAINING PROTEIN 1"/>
    <property type="match status" value="1"/>
</dbReference>
<protein>
    <recommendedName>
        <fullName evidence="3">Helix-hairpin-helix DNA-binding motif class 1 domain-containing protein</fullName>
    </recommendedName>
</protein>
<dbReference type="SMART" id="SM00278">
    <property type="entry name" value="HhH1"/>
    <property type="match status" value="2"/>
</dbReference>
<dbReference type="InterPro" id="IPR051675">
    <property type="entry name" value="Endo/Exo/Phosphatase_dom_1"/>
</dbReference>
<feature type="region of interest" description="Disordered" evidence="1">
    <location>
        <begin position="86"/>
        <end position="140"/>
    </location>
</feature>
<dbReference type="OrthoDB" id="8687931at2"/>
<feature type="signal peptide" evidence="2">
    <location>
        <begin position="1"/>
        <end position="19"/>
    </location>
</feature>
<dbReference type="PANTHER" id="PTHR21180">
    <property type="entry name" value="ENDONUCLEASE/EXONUCLEASE/PHOSPHATASE FAMILY DOMAIN-CONTAINING PROTEIN 1"/>
    <property type="match status" value="1"/>
</dbReference>
<feature type="domain" description="Helix-hairpin-helix DNA-binding motif class 1" evidence="3">
    <location>
        <begin position="59"/>
        <end position="78"/>
    </location>
</feature>
<keyword evidence="5" id="KW-1185">Reference proteome</keyword>
<dbReference type="RefSeq" id="WP_061502344.1">
    <property type="nucleotide sequence ID" value="NZ_CP010951.1"/>
</dbReference>
<evidence type="ECO:0000313" key="5">
    <source>
        <dbReference type="Proteomes" id="UP000070433"/>
    </source>
</evidence>
<sequence length="140" mass="14731">MLKKILALLVMLYATLAMAAVDVNKATDAQLDGVKGIGPTTSKQILDERKKGEFKSWEDLISRVKGIGEKKAEALSKEGLTVNGAAYKPAAAKKDEKKEEKKDTKAAAKDEKKDAKADASKGTASAAKADAAKPAASAKK</sequence>
<proteinExistence type="predicted"/>
<dbReference type="Proteomes" id="UP000070433">
    <property type="component" value="Chromosome"/>
</dbReference>
<feature type="compositionally biased region" description="Basic and acidic residues" evidence="1">
    <location>
        <begin position="92"/>
        <end position="119"/>
    </location>
</feature>
<dbReference type="InterPro" id="IPR010994">
    <property type="entry name" value="RuvA_2-like"/>
</dbReference>
<organism evidence="4 5">
    <name type="scientific">Ramlibacter tataouinensis</name>
    <dbReference type="NCBI Taxonomy" id="94132"/>
    <lineage>
        <taxon>Bacteria</taxon>
        <taxon>Pseudomonadati</taxon>
        <taxon>Pseudomonadota</taxon>
        <taxon>Betaproteobacteria</taxon>
        <taxon>Burkholderiales</taxon>
        <taxon>Comamonadaceae</taxon>
        <taxon>Ramlibacter</taxon>
    </lineage>
</organism>
<evidence type="ECO:0000256" key="1">
    <source>
        <dbReference type="SAM" id="MobiDB-lite"/>
    </source>
</evidence>
<dbReference type="Gene3D" id="1.10.150.320">
    <property type="entry name" value="Photosystem II 12 kDa extrinsic protein"/>
    <property type="match status" value="1"/>
</dbReference>
<feature type="domain" description="Helix-hairpin-helix DNA-binding motif class 1" evidence="3">
    <location>
        <begin position="29"/>
        <end position="48"/>
    </location>
</feature>
<dbReference type="AlphaFoldDB" id="A0A127JX90"/>
<dbReference type="Pfam" id="PF12836">
    <property type="entry name" value="HHH_3"/>
    <property type="match status" value="1"/>
</dbReference>
<dbReference type="GO" id="GO:0003677">
    <property type="term" value="F:DNA binding"/>
    <property type="evidence" value="ECO:0007669"/>
    <property type="project" value="InterPro"/>
</dbReference>
<evidence type="ECO:0000256" key="2">
    <source>
        <dbReference type="SAM" id="SignalP"/>
    </source>
</evidence>
<dbReference type="EMBL" id="CP010951">
    <property type="protein sequence ID" value="AMO24493.1"/>
    <property type="molecule type" value="Genomic_DNA"/>
</dbReference>
<name>A0A127JX90_9BURK</name>
<evidence type="ECO:0000259" key="3">
    <source>
        <dbReference type="SMART" id="SM00278"/>
    </source>
</evidence>
<feature type="compositionally biased region" description="Low complexity" evidence="1">
    <location>
        <begin position="120"/>
        <end position="140"/>
    </location>
</feature>